<gene>
    <name evidence="3" type="ORF">OGZ51_12110</name>
</gene>
<dbReference type="Gene3D" id="1.10.260.40">
    <property type="entry name" value="lambda repressor-like DNA-binding domains"/>
    <property type="match status" value="1"/>
</dbReference>
<dbReference type="SUPFAM" id="SSF47413">
    <property type="entry name" value="lambda repressor-like DNA-binding domains"/>
    <property type="match status" value="1"/>
</dbReference>
<protein>
    <submittedName>
        <fullName evidence="3">Helix-turn-helix domain-containing protein</fullName>
    </submittedName>
</protein>
<dbReference type="Pfam" id="PF01381">
    <property type="entry name" value="HTH_3"/>
    <property type="match status" value="1"/>
</dbReference>
<keyword evidence="1" id="KW-0238">DNA-binding</keyword>
<sequence>MSVFAERLKELRKEKGLTQQNVADSLNISQPNYRRWESGERRPSVETLVMLADYFEVSIDYLLTRKNQKVFENEKIYTEEDLIIILQDFEKFIFPFSFNIVHSSVSKYLNYRKTKGINK</sequence>
<proteinExistence type="predicted"/>
<accession>A0A9X4S592</accession>
<reference evidence="3" key="1">
    <citation type="submission" date="2022-10" db="EMBL/GenBank/DDBJ databases">
        <authorList>
            <person name="Turner M.S."/>
            <person name="Huang W."/>
        </authorList>
    </citation>
    <scope>NUCLEOTIDE SEQUENCE</scope>
    <source>
        <strain evidence="3">3</strain>
    </source>
</reference>
<dbReference type="InterPro" id="IPR049639">
    <property type="entry name" value="RstR"/>
</dbReference>
<dbReference type="PANTHER" id="PTHR46558">
    <property type="entry name" value="TRACRIPTIONAL REGULATORY PROTEIN-RELATED-RELATED"/>
    <property type="match status" value="1"/>
</dbReference>
<comment type="caution">
    <text evidence="3">The sequence shown here is derived from an EMBL/GenBank/DDBJ whole genome shotgun (WGS) entry which is preliminary data.</text>
</comment>
<feature type="domain" description="HTH cro/C1-type" evidence="2">
    <location>
        <begin position="8"/>
        <end position="62"/>
    </location>
</feature>
<dbReference type="NCBIfam" id="NF041951">
    <property type="entry name" value="phage_RstR"/>
    <property type="match status" value="1"/>
</dbReference>
<dbReference type="InterPro" id="IPR001387">
    <property type="entry name" value="Cro/C1-type_HTH"/>
</dbReference>
<dbReference type="Proteomes" id="UP001152614">
    <property type="component" value="Unassembled WGS sequence"/>
</dbReference>
<dbReference type="RefSeq" id="WP_278229320.1">
    <property type="nucleotide sequence ID" value="NZ_JAOWLY010000015.1"/>
</dbReference>
<evidence type="ECO:0000313" key="3">
    <source>
        <dbReference type="EMBL" id="MDG4984890.1"/>
    </source>
</evidence>
<organism evidence="3 4">
    <name type="scientific">Lactococcus lactis</name>
    <dbReference type="NCBI Taxonomy" id="1358"/>
    <lineage>
        <taxon>Bacteria</taxon>
        <taxon>Bacillati</taxon>
        <taxon>Bacillota</taxon>
        <taxon>Bacilli</taxon>
        <taxon>Lactobacillales</taxon>
        <taxon>Streptococcaceae</taxon>
        <taxon>Lactococcus</taxon>
    </lineage>
</organism>
<dbReference type="PANTHER" id="PTHR46558:SF14">
    <property type="entry name" value="HTH-TYPE TRANSCRIPTIONAL REGULATOR ANSR"/>
    <property type="match status" value="1"/>
</dbReference>
<evidence type="ECO:0000313" key="4">
    <source>
        <dbReference type="Proteomes" id="UP001152614"/>
    </source>
</evidence>
<dbReference type="InterPro" id="IPR010982">
    <property type="entry name" value="Lambda_DNA-bd_dom_sf"/>
</dbReference>
<dbReference type="EMBL" id="JAOWLY010000015">
    <property type="protein sequence ID" value="MDG4984890.1"/>
    <property type="molecule type" value="Genomic_DNA"/>
</dbReference>
<dbReference type="GO" id="GO:0003677">
    <property type="term" value="F:DNA binding"/>
    <property type="evidence" value="ECO:0007669"/>
    <property type="project" value="UniProtKB-KW"/>
</dbReference>
<dbReference type="AlphaFoldDB" id="A0A9X4S592"/>
<reference evidence="3" key="2">
    <citation type="journal article" date="2023" name="Food Microbiol.">
        <title>Evaluation of the fermentation potential of lactic acid bacteria isolated from herbs, fruits and vegetables as starter cultures in nut-based milk alternatives.</title>
        <authorList>
            <person name="Huang W."/>
            <person name="Dong A."/>
            <person name="Pham H.T."/>
            <person name="Zhou C."/>
            <person name="Huo Z."/>
            <person name="Watjen A.P."/>
            <person name="Prakash S."/>
            <person name="Bang-Berthelsen C.H."/>
            <person name="Turner M.S."/>
        </authorList>
    </citation>
    <scope>NUCLEOTIDE SEQUENCE</scope>
    <source>
        <strain evidence="3">3</strain>
    </source>
</reference>
<dbReference type="PROSITE" id="PS50943">
    <property type="entry name" value="HTH_CROC1"/>
    <property type="match status" value="1"/>
</dbReference>
<dbReference type="SMART" id="SM00530">
    <property type="entry name" value="HTH_XRE"/>
    <property type="match status" value="1"/>
</dbReference>
<evidence type="ECO:0000256" key="1">
    <source>
        <dbReference type="ARBA" id="ARBA00023125"/>
    </source>
</evidence>
<evidence type="ECO:0000259" key="2">
    <source>
        <dbReference type="PROSITE" id="PS50943"/>
    </source>
</evidence>
<name>A0A9X4S592_9LACT</name>
<dbReference type="CDD" id="cd00093">
    <property type="entry name" value="HTH_XRE"/>
    <property type="match status" value="1"/>
</dbReference>